<gene>
    <name evidence="2" type="ORF">A3A78_02150</name>
</gene>
<evidence type="ECO:0000259" key="1">
    <source>
        <dbReference type="Pfam" id="PF18903"/>
    </source>
</evidence>
<dbReference type="Proteomes" id="UP000176504">
    <property type="component" value="Unassembled WGS sequence"/>
</dbReference>
<dbReference type="Pfam" id="PF18903">
    <property type="entry name" value="DUF5659"/>
    <property type="match status" value="1"/>
</dbReference>
<feature type="domain" description="DUF5659" evidence="1">
    <location>
        <begin position="11"/>
        <end position="82"/>
    </location>
</feature>
<dbReference type="InterPro" id="IPR043718">
    <property type="entry name" value="DUF5659"/>
</dbReference>
<reference evidence="2 3" key="1">
    <citation type="journal article" date="2016" name="Nat. Commun.">
        <title>Thousands of microbial genomes shed light on interconnected biogeochemical processes in an aquifer system.</title>
        <authorList>
            <person name="Anantharaman K."/>
            <person name="Brown C.T."/>
            <person name="Hug L.A."/>
            <person name="Sharon I."/>
            <person name="Castelle C.J."/>
            <person name="Probst A.J."/>
            <person name="Thomas B.C."/>
            <person name="Singh A."/>
            <person name="Wilkins M.J."/>
            <person name="Karaoz U."/>
            <person name="Brodie E.L."/>
            <person name="Williams K.H."/>
            <person name="Hubbard S.S."/>
            <person name="Banfield J.F."/>
        </authorList>
    </citation>
    <scope>NUCLEOTIDE SEQUENCE [LARGE SCALE GENOMIC DNA]</scope>
</reference>
<protein>
    <recommendedName>
        <fullName evidence="1">DUF5659 domain-containing protein</fullName>
    </recommendedName>
</protein>
<proteinExistence type="predicted"/>
<dbReference type="AlphaFoldDB" id="A0A1F4VEZ3"/>
<name>A0A1F4VEZ3_UNCKA</name>
<evidence type="ECO:0000313" key="2">
    <source>
        <dbReference type="EMBL" id="OGC55816.1"/>
    </source>
</evidence>
<dbReference type="EMBL" id="MEVI01000001">
    <property type="protein sequence ID" value="OGC55816.1"/>
    <property type="molecule type" value="Genomic_DNA"/>
</dbReference>
<evidence type="ECO:0000313" key="3">
    <source>
        <dbReference type="Proteomes" id="UP000176504"/>
    </source>
</evidence>
<organism evidence="2 3">
    <name type="scientific">candidate division WWE3 bacterium RIFCSPLOWO2_01_FULL_41_18</name>
    <dbReference type="NCBI Taxonomy" id="1802625"/>
    <lineage>
        <taxon>Bacteria</taxon>
        <taxon>Katanobacteria</taxon>
    </lineage>
</organism>
<accession>A0A1F4VEZ3</accession>
<sequence length="87" mass="10090">MRPEKIYEQKPFTINDIALAAAVVCFHPLIGIEKSPVNPQKAVFLFEDSDQVRELADKFWRKDLFVEASEYFSNIKFLKGRINAEQV</sequence>
<comment type="caution">
    <text evidence="2">The sequence shown here is derived from an EMBL/GenBank/DDBJ whole genome shotgun (WGS) entry which is preliminary data.</text>
</comment>